<accession>A0A2A9HF23</accession>
<reference evidence="6 7" key="1">
    <citation type="submission" date="2017-09" db="EMBL/GenBank/DDBJ databases">
        <title>Sequencing the genomes of two abundant thermophiles in Great Basin hot springs: Thermocrinis jamiesonii and novel Chloroflexi Thermoflexus hugenholtzii.</title>
        <authorList>
            <person name="Hedlund B."/>
        </authorList>
    </citation>
    <scope>NUCLEOTIDE SEQUENCE [LARGE SCALE GENOMIC DNA]</scope>
    <source>
        <strain evidence="6 7">G233</strain>
    </source>
</reference>
<evidence type="ECO:0000256" key="4">
    <source>
        <dbReference type="HAMAP-Rule" id="MF_01219"/>
    </source>
</evidence>
<keyword evidence="4 6" id="KW-0328">Glycosyltransferase</keyword>
<dbReference type="FunFam" id="3.40.50.2020:FF:000020">
    <property type="entry name" value="Bifunctional protein PyrR"/>
    <property type="match status" value="1"/>
</dbReference>
<name>A0A2A9HF23_TEPT2</name>
<dbReference type="PANTHER" id="PTHR11608:SF0">
    <property type="entry name" value="BIFUNCTIONAL PROTEIN PYRR"/>
    <property type="match status" value="1"/>
</dbReference>
<dbReference type="Pfam" id="PF00156">
    <property type="entry name" value="Pribosyltran"/>
    <property type="match status" value="1"/>
</dbReference>
<dbReference type="InterPro" id="IPR050137">
    <property type="entry name" value="PyrR_bifunctional"/>
</dbReference>
<keyword evidence="2 4" id="KW-0805">Transcription regulation</keyword>
<dbReference type="GO" id="GO:0004845">
    <property type="term" value="F:uracil phosphoribosyltransferase activity"/>
    <property type="evidence" value="ECO:0007669"/>
    <property type="project" value="UniProtKB-UniRule"/>
</dbReference>
<dbReference type="Gene3D" id="3.40.50.2020">
    <property type="match status" value="1"/>
</dbReference>
<comment type="function">
    <text evidence="4">Also displays a weak uracil phosphoribosyltransferase activity which is not physiologically significant.</text>
</comment>
<evidence type="ECO:0000313" key="6">
    <source>
        <dbReference type="EMBL" id="PFG74378.1"/>
    </source>
</evidence>
<feature type="short sequence motif" description="PRPP-binding" evidence="4">
    <location>
        <begin position="98"/>
        <end position="110"/>
    </location>
</feature>
<sequence length="182" mass="19750">MSGVRYLGPDEVARTVRRLGHEIIESNRGTEGLVLVGLLSRGYPLARRLAAAIRDFEGVEVPVGALDIGLYRDDVAQRGTPPPVRPSDIPVSIDGKTVVLVDDVLFTGRSARAALDALLDFGRPARVRLCVLVDRGHRELPIRPDFVGKNIPTALVQRVRVRLSETDGEDAVYVYGGEDGDA</sequence>
<comment type="caution">
    <text evidence="6">The sequence shown here is derived from an EMBL/GenBank/DDBJ whole genome shotgun (WGS) entry which is preliminary data.</text>
</comment>
<keyword evidence="3 4" id="KW-0804">Transcription</keyword>
<dbReference type="InterPro" id="IPR023050">
    <property type="entry name" value="PyrR"/>
</dbReference>
<dbReference type="PANTHER" id="PTHR11608">
    <property type="entry name" value="BIFUNCTIONAL PROTEIN PYRR"/>
    <property type="match status" value="1"/>
</dbReference>
<dbReference type="HAMAP" id="MF_01219">
    <property type="entry name" value="PyrR"/>
    <property type="match status" value="1"/>
</dbReference>
<dbReference type="AlphaFoldDB" id="A0A2A9HF23"/>
<proteinExistence type="inferred from homology"/>
<evidence type="ECO:0000259" key="5">
    <source>
        <dbReference type="Pfam" id="PF00156"/>
    </source>
</evidence>
<dbReference type="CDD" id="cd06223">
    <property type="entry name" value="PRTases_typeI"/>
    <property type="match status" value="1"/>
</dbReference>
<evidence type="ECO:0000313" key="7">
    <source>
        <dbReference type="Proteomes" id="UP000223071"/>
    </source>
</evidence>
<dbReference type="NCBIfam" id="NF003545">
    <property type="entry name" value="PRK05205.1-1"/>
    <property type="match status" value="1"/>
</dbReference>
<comment type="catalytic activity">
    <reaction evidence="4">
        <text>UMP + diphosphate = 5-phospho-alpha-D-ribose 1-diphosphate + uracil</text>
        <dbReference type="Rhea" id="RHEA:13017"/>
        <dbReference type="ChEBI" id="CHEBI:17568"/>
        <dbReference type="ChEBI" id="CHEBI:33019"/>
        <dbReference type="ChEBI" id="CHEBI:57865"/>
        <dbReference type="ChEBI" id="CHEBI:58017"/>
        <dbReference type="EC" id="2.4.2.9"/>
    </reaction>
</comment>
<dbReference type="Proteomes" id="UP000223071">
    <property type="component" value="Unassembled WGS sequence"/>
</dbReference>
<keyword evidence="4 6" id="KW-0808">Transferase</keyword>
<organism evidence="6 7">
    <name type="scientific">Tepidiforma thermophila (strain KCTC 52669 / CGMCC 1.13589 / G233)</name>
    <dbReference type="NCBI Taxonomy" id="2761530"/>
    <lineage>
        <taxon>Bacteria</taxon>
        <taxon>Bacillati</taxon>
        <taxon>Chloroflexota</taxon>
        <taxon>Tepidiformia</taxon>
        <taxon>Tepidiformales</taxon>
        <taxon>Tepidiformaceae</taxon>
        <taxon>Tepidiforma</taxon>
    </lineage>
</organism>
<dbReference type="InterPro" id="IPR029057">
    <property type="entry name" value="PRTase-like"/>
</dbReference>
<dbReference type="EMBL" id="PDJQ01000001">
    <property type="protein sequence ID" value="PFG74378.1"/>
    <property type="molecule type" value="Genomic_DNA"/>
</dbReference>
<dbReference type="GO" id="GO:0006355">
    <property type="term" value="P:regulation of DNA-templated transcription"/>
    <property type="evidence" value="ECO:0007669"/>
    <property type="project" value="UniProtKB-UniRule"/>
</dbReference>
<evidence type="ECO:0000256" key="2">
    <source>
        <dbReference type="ARBA" id="ARBA00023015"/>
    </source>
</evidence>
<comment type="function">
    <text evidence="4">Regulates the transcription of the pyrimidine nucleotide (pyr) operon in response to exogenous pyrimidines.</text>
</comment>
<gene>
    <name evidence="4" type="primary">pyrR</name>
    <name evidence="6" type="ORF">A9A59_1600</name>
</gene>
<dbReference type="NCBIfam" id="NF003549">
    <property type="entry name" value="PRK05205.1-5"/>
    <property type="match status" value="1"/>
</dbReference>
<keyword evidence="7" id="KW-1185">Reference proteome</keyword>
<evidence type="ECO:0000256" key="3">
    <source>
        <dbReference type="ARBA" id="ARBA00023163"/>
    </source>
</evidence>
<comment type="similarity">
    <text evidence="1 4">Belongs to the purine/pyrimidine phosphoribosyltransferase family. PyrR subfamily.</text>
</comment>
<dbReference type="EC" id="2.4.2.9" evidence="4"/>
<dbReference type="InterPro" id="IPR000836">
    <property type="entry name" value="PRTase_dom"/>
</dbReference>
<evidence type="ECO:0000256" key="1">
    <source>
        <dbReference type="ARBA" id="ARBA00005565"/>
    </source>
</evidence>
<feature type="domain" description="Phosphoribosyltransferase" evidence="5">
    <location>
        <begin position="12"/>
        <end position="150"/>
    </location>
</feature>
<protein>
    <recommendedName>
        <fullName evidence="4">Bifunctional protein PyrR</fullName>
    </recommendedName>
    <domain>
        <recommendedName>
            <fullName evidence="4">Pyrimidine operon regulatory protein</fullName>
        </recommendedName>
    </domain>
    <domain>
        <recommendedName>
            <fullName evidence="4">Uracil phosphoribosyltransferase</fullName>
            <shortName evidence="4">UPRTase</shortName>
            <ecNumber evidence="4">2.4.2.9</ecNumber>
        </recommendedName>
    </domain>
</protein>
<dbReference type="RefSeq" id="WP_098503769.1">
    <property type="nucleotide sequence ID" value="NZ_PDJQ01000001.1"/>
</dbReference>
<dbReference type="SUPFAM" id="SSF53271">
    <property type="entry name" value="PRTase-like"/>
    <property type="match status" value="1"/>
</dbReference>